<comment type="caution">
    <text evidence="2">The sequence shown here is derived from an EMBL/GenBank/DDBJ whole genome shotgun (WGS) entry which is preliminary data.</text>
</comment>
<evidence type="ECO:0000313" key="2">
    <source>
        <dbReference type="EMBL" id="EYB91465.1"/>
    </source>
</evidence>
<proteinExistence type="predicted"/>
<dbReference type="EMBL" id="JARK01001541">
    <property type="protein sequence ID" value="EYB91465.1"/>
    <property type="molecule type" value="Genomic_DNA"/>
</dbReference>
<dbReference type="Proteomes" id="UP000024635">
    <property type="component" value="Unassembled WGS sequence"/>
</dbReference>
<organism evidence="2 3">
    <name type="scientific">Ancylostoma ceylanicum</name>
    <dbReference type="NCBI Taxonomy" id="53326"/>
    <lineage>
        <taxon>Eukaryota</taxon>
        <taxon>Metazoa</taxon>
        <taxon>Ecdysozoa</taxon>
        <taxon>Nematoda</taxon>
        <taxon>Chromadorea</taxon>
        <taxon>Rhabditida</taxon>
        <taxon>Rhabditina</taxon>
        <taxon>Rhabditomorpha</taxon>
        <taxon>Strongyloidea</taxon>
        <taxon>Ancylostomatidae</taxon>
        <taxon>Ancylostomatinae</taxon>
        <taxon>Ancylostoma</taxon>
    </lineage>
</organism>
<gene>
    <name evidence="2" type="primary">Acey_s0205.g1911</name>
    <name evidence="2" type="ORF">Y032_0205g1911</name>
</gene>
<keyword evidence="3" id="KW-1185">Reference proteome</keyword>
<feature type="compositionally biased region" description="Polar residues" evidence="1">
    <location>
        <begin position="24"/>
        <end position="41"/>
    </location>
</feature>
<dbReference type="AlphaFoldDB" id="A0A016SLG0"/>
<evidence type="ECO:0000256" key="1">
    <source>
        <dbReference type="SAM" id="MobiDB-lite"/>
    </source>
</evidence>
<evidence type="ECO:0000313" key="3">
    <source>
        <dbReference type="Proteomes" id="UP000024635"/>
    </source>
</evidence>
<reference evidence="3" key="1">
    <citation type="journal article" date="2015" name="Nat. Genet.">
        <title>The genome and transcriptome of the zoonotic hookworm Ancylostoma ceylanicum identify infection-specific gene families.</title>
        <authorList>
            <person name="Schwarz E.M."/>
            <person name="Hu Y."/>
            <person name="Antoshechkin I."/>
            <person name="Miller M.M."/>
            <person name="Sternberg P.W."/>
            <person name="Aroian R.V."/>
        </authorList>
    </citation>
    <scope>NUCLEOTIDE SEQUENCE</scope>
    <source>
        <strain evidence="3">HY135</strain>
    </source>
</reference>
<feature type="region of interest" description="Disordered" evidence="1">
    <location>
        <begin position="24"/>
        <end position="56"/>
    </location>
</feature>
<sequence length="250" mass="28401">MDSMRTSQPVDRYCKSDIHLQSCTSQATPNQRAKTFQNSTKFNHHGPKAGGKDSADMEYKSANPTGMKTARKTNTDKANLAMSRSEDSVSDNSVDPTILCDNLVNPGVATVLEDSAVEHEHVAIMTKVTPEKGLKCVEQYANLSTMIHELPAHLSLDRLTTLPPPTSPRYFAPASHFTPRLDDYMDRTINQCAKTRRTERDYSSLTSVRKRWLFLLLYDCDNCIRVLSWKCALKFRRRYERVAKNFLSNF</sequence>
<name>A0A016SLG0_9BILA</name>
<protein>
    <submittedName>
        <fullName evidence="2">Uncharacterized protein</fullName>
    </submittedName>
</protein>
<accession>A0A016SLG0</accession>